<dbReference type="AlphaFoldDB" id="A0A8K0XKL8"/>
<dbReference type="Proteomes" id="UP000813824">
    <property type="component" value="Unassembled WGS sequence"/>
</dbReference>
<feature type="transmembrane region" description="Helical" evidence="2">
    <location>
        <begin position="208"/>
        <end position="234"/>
    </location>
</feature>
<dbReference type="EMBL" id="JAEVFJ010000057">
    <property type="protein sequence ID" value="KAH8079073.1"/>
    <property type="molecule type" value="Genomic_DNA"/>
</dbReference>
<dbReference type="OrthoDB" id="3354175at2759"/>
<evidence type="ECO:0000256" key="1">
    <source>
        <dbReference type="SAM" id="MobiDB-lite"/>
    </source>
</evidence>
<keyword evidence="2" id="KW-1133">Transmembrane helix</keyword>
<evidence type="ECO:0000256" key="2">
    <source>
        <dbReference type="SAM" id="Phobius"/>
    </source>
</evidence>
<evidence type="ECO:0000313" key="4">
    <source>
        <dbReference type="Proteomes" id="UP000813824"/>
    </source>
</evidence>
<reference evidence="3" key="1">
    <citation type="journal article" date="2021" name="New Phytol.">
        <title>Evolutionary innovations through gain and loss of genes in the ectomycorrhizal Boletales.</title>
        <authorList>
            <person name="Wu G."/>
            <person name="Miyauchi S."/>
            <person name="Morin E."/>
            <person name="Kuo A."/>
            <person name="Drula E."/>
            <person name="Varga T."/>
            <person name="Kohler A."/>
            <person name="Feng B."/>
            <person name="Cao Y."/>
            <person name="Lipzen A."/>
            <person name="Daum C."/>
            <person name="Hundley H."/>
            <person name="Pangilinan J."/>
            <person name="Johnson J."/>
            <person name="Barry K."/>
            <person name="LaButti K."/>
            <person name="Ng V."/>
            <person name="Ahrendt S."/>
            <person name="Min B."/>
            <person name="Choi I.G."/>
            <person name="Park H."/>
            <person name="Plett J.M."/>
            <person name="Magnuson J."/>
            <person name="Spatafora J.W."/>
            <person name="Nagy L.G."/>
            <person name="Henrissat B."/>
            <person name="Grigoriev I.V."/>
            <person name="Yang Z.L."/>
            <person name="Xu J."/>
            <person name="Martin F.M."/>
        </authorList>
    </citation>
    <scope>NUCLEOTIDE SEQUENCE</scope>
    <source>
        <strain evidence="3">KKN 215</strain>
    </source>
</reference>
<sequence>MLQLSQAGIISTAVEGMLYGVAVLMFLLTMFIFLRDRRRRPLNYGMVAAACSLIILATMEFAVNIVRVVKGCINDGPNYPTGIEGWFSDVSEQTFVMKSGLYNTQTLILDAVVIYRAYTVWQKWWVVVPPCLAWLGLLGCTIVMNHVFVTASSDIANDIFSKKTGLWITITYAETLATNLMATSLLAYRIWTVNRRSSSYSPAGNRLIPMLIVVLESGAIYSMTITAALVTFLVNSPGNYVILDLISPVISIVFNLIIVRMGFTAQRIGLPTLSASISVDVENNHSLPRSPLPPRFSAAAHPLAGDSSSEFVMKSLTFGEHRGSKVSMAYSPTGSREGKLERERERGFLPEL</sequence>
<feature type="transmembrane region" description="Helical" evidence="2">
    <location>
        <begin position="16"/>
        <end position="34"/>
    </location>
</feature>
<keyword evidence="2" id="KW-0472">Membrane</keyword>
<comment type="caution">
    <text evidence="3">The sequence shown here is derived from an EMBL/GenBank/DDBJ whole genome shotgun (WGS) entry which is preliminary data.</text>
</comment>
<protein>
    <submittedName>
        <fullName evidence="3">Uncharacterized protein</fullName>
    </submittedName>
</protein>
<proteinExistence type="predicted"/>
<keyword evidence="2" id="KW-0812">Transmembrane</keyword>
<feature type="transmembrane region" description="Helical" evidence="2">
    <location>
        <begin position="164"/>
        <end position="188"/>
    </location>
</feature>
<organism evidence="3 4">
    <name type="scientific">Cristinia sonorae</name>
    <dbReference type="NCBI Taxonomy" id="1940300"/>
    <lineage>
        <taxon>Eukaryota</taxon>
        <taxon>Fungi</taxon>
        <taxon>Dikarya</taxon>
        <taxon>Basidiomycota</taxon>
        <taxon>Agaricomycotina</taxon>
        <taxon>Agaricomycetes</taxon>
        <taxon>Agaricomycetidae</taxon>
        <taxon>Agaricales</taxon>
        <taxon>Pleurotineae</taxon>
        <taxon>Stephanosporaceae</taxon>
        <taxon>Cristinia</taxon>
    </lineage>
</organism>
<evidence type="ECO:0000313" key="3">
    <source>
        <dbReference type="EMBL" id="KAH8079073.1"/>
    </source>
</evidence>
<feature type="region of interest" description="Disordered" evidence="1">
    <location>
        <begin position="326"/>
        <end position="352"/>
    </location>
</feature>
<accession>A0A8K0XKL8</accession>
<keyword evidence="4" id="KW-1185">Reference proteome</keyword>
<name>A0A8K0XKL8_9AGAR</name>
<gene>
    <name evidence="3" type="ORF">BXZ70DRAFT_652915</name>
</gene>
<feature type="transmembrane region" description="Helical" evidence="2">
    <location>
        <begin position="125"/>
        <end position="144"/>
    </location>
</feature>
<feature type="transmembrane region" description="Helical" evidence="2">
    <location>
        <begin position="46"/>
        <end position="69"/>
    </location>
</feature>
<feature type="transmembrane region" description="Helical" evidence="2">
    <location>
        <begin position="240"/>
        <end position="259"/>
    </location>
</feature>
<feature type="compositionally biased region" description="Basic and acidic residues" evidence="1">
    <location>
        <begin position="336"/>
        <end position="352"/>
    </location>
</feature>